<feature type="region of interest" description="Disordered" evidence="1">
    <location>
        <begin position="503"/>
        <end position="523"/>
    </location>
</feature>
<feature type="compositionally biased region" description="Basic residues" evidence="1">
    <location>
        <begin position="618"/>
        <end position="634"/>
    </location>
</feature>
<dbReference type="Proteomes" id="UP000193986">
    <property type="component" value="Unassembled WGS sequence"/>
</dbReference>
<feature type="compositionally biased region" description="Polar residues" evidence="1">
    <location>
        <begin position="861"/>
        <end position="873"/>
    </location>
</feature>
<reference evidence="2 3" key="1">
    <citation type="submission" date="2016-07" db="EMBL/GenBank/DDBJ databases">
        <title>Pervasive Adenine N6-methylation of Active Genes in Fungi.</title>
        <authorList>
            <consortium name="DOE Joint Genome Institute"/>
            <person name="Mondo S.J."/>
            <person name="Dannebaum R.O."/>
            <person name="Kuo R.C."/>
            <person name="Labutti K."/>
            <person name="Haridas S."/>
            <person name="Kuo A."/>
            <person name="Salamov A."/>
            <person name="Ahrendt S.R."/>
            <person name="Lipzen A."/>
            <person name="Sullivan W."/>
            <person name="Andreopoulos W.B."/>
            <person name="Clum A."/>
            <person name="Lindquist E."/>
            <person name="Daum C."/>
            <person name="Ramamoorthy G.K."/>
            <person name="Gryganskyi A."/>
            <person name="Culley D."/>
            <person name="Magnuson J.K."/>
            <person name="James T.Y."/>
            <person name="O'Malley M.A."/>
            <person name="Stajich J.E."/>
            <person name="Spatafora J.W."/>
            <person name="Visel A."/>
            <person name="Grigoriev I.V."/>
        </authorList>
    </citation>
    <scope>NUCLEOTIDE SEQUENCE [LARGE SCALE GENOMIC DNA]</scope>
    <source>
        <strain evidence="2 3">68-887.2</strain>
    </source>
</reference>
<feature type="region of interest" description="Disordered" evidence="1">
    <location>
        <begin position="1"/>
        <end position="114"/>
    </location>
</feature>
<evidence type="ECO:0000313" key="3">
    <source>
        <dbReference type="Proteomes" id="UP000193986"/>
    </source>
</evidence>
<feature type="compositionally biased region" description="Low complexity" evidence="1">
    <location>
        <begin position="170"/>
        <end position="181"/>
    </location>
</feature>
<feature type="compositionally biased region" description="Polar residues" evidence="1">
    <location>
        <begin position="445"/>
        <end position="463"/>
    </location>
</feature>
<organism evidence="2 3">
    <name type="scientific">Naematelia encephala</name>
    <dbReference type="NCBI Taxonomy" id="71784"/>
    <lineage>
        <taxon>Eukaryota</taxon>
        <taxon>Fungi</taxon>
        <taxon>Dikarya</taxon>
        <taxon>Basidiomycota</taxon>
        <taxon>Agaricomycotina</taxon>
        <taxon>Tremellomycetes</taxon>
        <taxon>Tremellales</taxon>
        <taxon>Naemateliaceae</taxon>
        <taxon>Naematelia</taxon>
    </lineage>
</organism>
<feature type="region of interest" description="Disordered" evidence="1">
    <location>
        <begin position="147"/>
        <end position="239"/>
    </location>
</feature>
<dbReference type="STRING" id="71784.A0A1Y2BEA4"/>
<dbReference type="InParanoid" id="A0A1Y2BEA4"/>
<sequence>MSVLTTVTRPFTISTYDPPSTPIALAAANDSDEAGAERRKTPPQQDSEGSGRGIRPPGQSPPTYQIVTEWMRKLDLQDGQSQEGMFGPYDSQRNSQFQPLPLETTVPGSNTRPPHPFAYNATGTVPFRMNDDSGEVRATEYLAEQVAAQQRSGGPESDLLSRGAAVPGQAARATGQAASAAKPLSRDQSPGMGTFGREGSQAQMSTRRTSPVKQGRKAVPEIPLPPRPTESSAGPVRTMGSAALPESATIAPHFHHPHHDFPFDPAEAQRKQSEAMAHAVALAQLEASTSHPPARPDAVKGPRETYQTMTSEPSFGQLHHRDGHPITRETSIEPLPRQAGPEQGDVVDQPFFHIPFGIPLGAQIPRPMLVTRQGTGIGFGLGGMPTGVRMERDTAPRLVPVESPETVGRKTVKSAYVESVEDEQAPPTTPKRTRIASIDMEYPANTESGIQPGNTVKPSSRTNASRRTHATPAANPPSSRLAPSIPLSASVKAPSYVSAYLPPHAARNSPSETSVASGNRSEASTARLAPQIEVASHPGSYAPTTVSNVKKIVNDSSYHDDILCQLLDASRLNLLGKAAKQALLRAARARVIELRDLRAKGELDEDVPALPSLSQPKKEKKEKKAKKASGRSHGHQSDHIRHAEDDAVRPRSEDLAPPATQPPPWAQSLMDRLADFENRLDQIATHDRDYPMADVQAETDVPPSQDLNLDLLHDLMFRSGGLGGMFGMPIFAPQLPSQQQSSPAGIATPRRSAYIHTLSPSDRAAQEGSGDQMQWGSEVEMPAPGESVSPPNPTGPPIINIQAPTESHMTRSQRNVTPSARSVGGDRVPSRASGNNEDDRIMEVPGAMPDPRERDLPPTPSESIRSQIPSSGHPNARTPLAEFVNERPFRPSPPPAMTVPMPQQNDIGPTFSNPTLGDKKIFYPEAQTTYQTAVETQPSSESVVDKIRLREKEAGGTGKLTIWEEIGQRIFSWAVLWTEEQLKHELEEISLGKQVDDLALSIWFMNQYKRLIRRSLTHDPPLACDKMIVPPLIAEAINKAVHSQNFETAVQLLRDLWHSFGFQERPRVVIALSRHRNETHQWSAHRFDLITHKMVSYRVTSSGDPLGDGRPFMWWHALREAWPECHIPDPSEMAHRVETVQTSIEDKYKNSLLAANMARNLLLGYKVDRECNLDQMRENVFEEVKVLYNRKKAGDLTVPSETRDSPSRGSLGVTTARTGMVH</sequence>
<feature type="compositionally biased region" description="Polar residues" evidence="1">
    <location>
        <begin position="1"/>
        <end position="18"/>
    </location>
</feature>
<feature type="region of interest" description="Disordered" evidence="1">
    <location>
        <begin position="607"/>
        <end position="666"/>
    </location>
</feature>
<dbReference type="AlphaFoldDB" id="A0A1Y2BEA4"/>
<proteinExistence type="predicted"/>
<feature type="region of interest" description="Disordered" evidence="1">
    <location>
        <begin position="1196"/>
        <end position="1222"/>
    </location>
</feature>
<protein>
    <submittedName>
        <fullName evidence="2">Uncharacterized protein</fullName>
    </submittedName>
</protein>
<gene>
    <name evidence="2" type="ORF">BCR39DRAFT_557284</name>
</gene>
<feature type="compositionally biased region" description="Polar residues" evidence="1">
    <location>
        <begin position="200"/>
        <end position="212"/>
    </location>
</feature>
<name>A0A1Y2BEA4_9TREE</name>
<accession>A0A1Y2BEA4</accession>
<dbReference type="EMBL" id="MCFC01000007">
    <property type="protein sequence ID" value="ORY33094.1"/>
    <property type="molecule type" value="Genomic_DNA"/>
</dbReference>
<evidence type="ECO:0000313" key="2">
    <source>
        <dbReference type="EMBL" id="ORY33094.1"/>
    </source>
</evidence>
<evidence type="ECO:0000256" key="1">
    <source>
        <dbReference type="SAM" id="MobiDB-lite"/>
    </source>
</evidence>
<dbReference type="OrthoDB" id="2562444at2759"/>
<feature type="compositionally biased region" description="Polar residues" evidence="1">
    <location>
        <begin position="1212"/>
        <end position="1222"/>
    </location>
</feature>
<keyword evidence="3" id="KW-1185">Reference proteome</keyword>
<comment type="caution">
    <text evidence="2">The sequence shown here is derived from an EMBL/GenBank/DDBJ whole genome shotgun (WGS) entry which is preliminary data.</text>
</comment>
<feature type="region of interest" description="Disordered" evidence="1">
    <location>
        <begin position="416"/>
        <end position="485"/>
    </location>
</feature>
<feature type="compositionally biased region" description="Polar residues" evidence="1">
    <location>
        <begin position="802"/>
        <end position="820"/>
    </location>
</feature>
<feature type="compositionally biased region" description="Polar residues" evidence="1">
    <location>
        <begin position="508"/>
        <end position="523"/>
    </location>
</feature>
<feature type="region of interest" description="Disordered" evidence="1">
    <location>
        <begin position="760"/>
        <end position="876"/>
    </location>
</feature>
<feature type="compositionally biased region" description="Basic and acidic residues" evidence="1">
    <location>
        <begin position="635"/>
        <end position="654"/>
    </location>
</feature>